<gene>
    <name evidence="2" type="ORF">OMED0929_LOCUS5273</name>
</gene>
<protein>
    <recommendedName>
        <fullName evidence="1">AAA+ ATPase domain-containing protein</fullName>
    </recommendedName>
</protein>
<dbReference type="GO" id="GO:0033063">
    <property type="term" value="C:Rad51B-Rad51C-Rad51D-XRCC2 complex"/>
    <property type="evidence" value="ECO:0007669"/>
    <property type="project" value="InterPro"/>
</dbReference>
<name>A0A7S0PMN8_9CHLO</name>
<organism evidence="2">
    <name type="scientific">Ostreococcus mediterraneus</name>
    <dbReference type="NCBI Taxonomy" id="1486918"/>
    <lineage>
        <taxon>Eukaryota</taxon>
        <taxon>Viridiplantae</taxon>
        <taxon>Chlorophyta</taxon>
        <taxon>Mamiellophyceae</taxon>
        <taxon>Mamiellales</taxon>
        <taxon>Bathycoccaceae</taxon>
        <taxon>Ostreococcus</taxon>
    </lineage>
</organism>
<evidence type="ECO:0000259" key="1">
    <source>
        <dbReference type="SMART" id="SM00382"/>
    </source>
</evidence>
<dbReference type="GO" id="GO:0000724">
    <property type="term" value="P:double-strand break repair via homologous recombination"/>
    <property type="evidence" value="ECO:0007669"/>
    <property type="project" value="InterPro"/>
</dbReference>
<dbReference type="PANTHER" id="PTHR46644">
    <property type="entry name" value="DNA REPAIR PROTEIN XRCC2"/>
    <property type="match status" value="1"/>
</dbReference>
<dbReference type="InterPro" id="IPR003593">
    <property type="entry name" value="AAA+_ATPase"/>
</dbReference>
<dbReference type="SMART" id="SM00382">
    <property type="entry name" value="AAA"/>
    <property type="match status" value="1"/>
</dbReference>
<dbReference type="CDD" id="cd19490">
    <property type="entry name" value="XRCC2"/>
    <property type="match status" value="1"/>
</dbReference>
<evidence type="ECO:0000313" key="2">
    <source>
        <dbReference type="EMBL" id="CAD8585106.1"/>
    </source>
</evidence>
<dbReference type="GO" id="GO:0005657">
    <property type="term" value="C:replication fork"/>
    <property type="evidence" value="ECO:0007669"/>
    <property type="project" value="InterPro"/>
</dbReference>
<dbReference type="InterPro" id="IPR030547">
    <property type="entry name" value="XRCC2"/>
</dbReference>
<dbReference type="AlphaFoldDB" id="A0A7S0PMN8"/>
<proteinExistence type="predicted"/>
<sequence length="333" mass="36533">MNTIEDALAFISADETAYEYLTRALVEPLTSGVAFIDARHPEPALKPGEILEIVGAGGTGKTELALEIATTAVLPKERRGVRYRGSCAKVIVIDCDGKFDQLRLLRVLNAKISSALRVVPENKREALADEVYEESMSRFTLIRAYGSLDVLKTLTALDAAWSGRGGAAGARFCDARTTHTTSMGDVEGDINIDTDVGGDDAARGTDQAPNQRLVICDNVAAFYWLDRASRKDHGAPFNIQRVFTSEARLFKRLARAHRAAIVVTKTTTGDQRGRGEYRDFLPVEWTDAVTQRILLEPSREDSATYGEYVGIARWDTPRRPGGTFTVSELGMRC</sequence>
<feature type="domain" description="AAA+ ATPase" evidence="1">
    <location>
        <begin position="47"/>
        <end position="299"/>
    </location>
</feature>
<dbReference type="SUPFAM" id="SSF52540">
    <property type="entry name" value="P-loop containing nucleoside triphosphate hydrolases"/>
    <property type="match status" value="1"/>
</dbReference>
<dbReference type="EMBL" id="HBEW01006235">
    <property type="protein sequence ID" value="CAD8585106.1"/>
    <property type="molecule type" value="Transcribed_RNA"/>
</dbReference>
<reference evidence="2" key="1">
    <citation type="submission" date="2021-01" db="EMBL/GenBank/DDBJ databases">
        <authorList>
            <person name="Corre E."/>
            <person name="Pelletier E."/>
            <person name="Niang G."/>
            <person name="Scheremetjew M."/>
            <person name="Finn R."/>
            <person name="Kale V."/>
            <person name="Holt S."/>
            <person name="Cochrane G."/>
            <person name="Meng A."/>
            <person name="Brown T."/>
            <person name="Cohen L."/>
        </authorList>
    </citation>
    <scope>NUCLEOTIDE SEQUENCE</scope>
    <source>
        <strain evidence="2">Clade-D-RCC2572</strain>
    </source>
</reference>
<dbReference type="Gene3D" id="3.40.50.300">
    <property type="entry name" value="P-loop containing nucleotide triphosphate hydrolases"/>
    <property type="match status" value="1"/>
</dbReference>
<dbReference type="InterPro" id="IPR027417">
    <property type="entry name" value="P-loop_NTPase"/>
</dbReference>
<accession>A0A7S0PMN8</accession>
<dbReference type="PANTHER" id="PTHR46644:SF2">
    <property type="entry name" value="DNA REPAIR PROTEIN XRCC2"/>
    <property type="match status" value="1"/>
</dbReference>